<dbReference type="GO" id="GO:0006612">
    <property type="term" value="P:protein targeting to membrane"/>
    <property type="evidence" value="ECO:0007669"/>
    <property type="project" value="TreeGrafter"/>
</dbReference>
<evidence type="ECO:0000256" key="5">
    <source>
        <dbReference type="ARBA" id="ARBA00023136"/>
    </source>
</evidence>
<evidence type="ECO:0000256" key="7">
    <source>
        <dbReference type="ARBA" id="ARBA00023288"/>
    </source>
</evidence>
<keyword evidence="3 11" id="KW-0812">Transmembrane</keyword>
<feature type="compositionally biased region" description="Low complexity" evidence="12">
    <location>
        <begin position="466"/>
        <end position="475"/>
    </location>
</feature>
<proteinExistence type="inferred from homology"/>
<comment type="subcellular location">
    <subcellularLocation>
        <location evidence="1">Endomembrane system</location>
        <topology evidence="1">Multi-pass membrane protein</topology>
    </subcellularLocation>
</comment>
<feature type="transmembrane region" description="Helical" evidence="11">
    <location>
        <begin position="570"/>
        <end position="590"/>
    </location>
</feature>
<dbReference type="EMBL" id="JAAAJB010000488">
    <property type="protein sequence ID" value="KAG0254952.1"/>
    <property type="molecule type" value="Genomic_DNA"/>
</dbReference>
<feature type="region of interest" description="Disordered" evidence="12">
    <location>
        <begin position="1"/>
        <end position="37"/>
    </location>
</feature>
<feature type="transmembrane region" description="Helical" evidence="11">
    <location>
        <begin position="767"/>
        <end position="789"/>
    </location>
</feature>
<evidence type="ECO:0000256" key="3">
    <source>
        <dbReference type="ARBA" id="ARBA00022692"/>
    </source>
</evidence>
<keyword evidence="8 11" id="KW-0012">Acyltransferase</keyword>
<feature type="compositionally biased region" description="Polar residues" evidence="12">
    <location>
        <begin position="198"/>
        <end position="211"/>
    </location>
</feature>
<dbReference type="GO" id="GO:0005794">
    <property type="term" value="C:Golgi apparatus"/>
    <property type="evidence" value="ECO:0007669"/>
    <property type="project" value="TreeGrafter"/>
</dbReference>
<dbReference type="InterPro" id="IPR001594">
    <property type="entry name" value="Palmitoyltrfase_DHHC"/>
</dbReference>
<dbReference type="PROSITE" id="PS50216">
    <property type="entry name" value="DHHC"/>
    <property type="match status" value="1"/>
</dbReference>
<evidence type="ECO:0000256" key="4">
    <source>
        <dbReference type="ARBA" id="ARBA00022989"/>
    </source>
</evidence>
<keyword evidence="6" id="KW-0564">Palmitate</keyword>
<comment type="similarity">
    <text evidence="9">Belongs to the DHHC palmitoyltransferase family. ERF2/ZDHHC9 subfamily.</text>
</comment>
<sequence length="848" mass="89657">MSSSSRTASDTPQESASLLDQLKGTSATSQRQQQDPSYMTFESFFSIASSPEERGMSFEEMLMANEAVAAAASAATAGDTYRSPTQDILLRPTSPYRQPFSAHSASSSPSSRTTTIGGGARSTPQTPITLFAGPTPSSTAATATLTTGVGGVGVGMEEAALDYRLKGRSRASRGYSADFSTNNWTTAVGIGSGYGPNQPGSPRSKSPASTHRQGHDLSDHHAFSSHSSSTHHLAPIRSGAGGASPSASAGGAGSGSGSGNGGGVDGGSRWGRRGRGRPGPGPGPGTSTSDSSTEELPLSEFLSKTAPPSSPPGFPPRSSVYQLPEFPPASYQVAGGGGGGSPKASSPTNIPRHSTSAESGTRGSSSFQGPRTLYAGFPNFRPPASPPPNDGFTMTFSNQTAKIPITSVSGDFTGFQDYDPQVEQILESPHHGRGRGRKSRRSSPNATTPATETPTPSPKENCHKNAGGSETSATTVATGSSAAVAASASATAEGNAAAAAPATATATTSASASASATAAPRTEAAAAEEEQQQQQQEQPHENDLWVRRYKVFPGRNVFLLKGRIMTSRDFPAFTVAVMLVLVPTGLFHGFVSPYLWHHLSPAAPLVQAYLFIVAFSTMLKTSWTDPGVIPRGLDSDPPLDLPLDYGDGMASSSFYPPKGLPRVKEIQVGMYTVRLKYCDTCRIYRPPRCSHCRQCDNCVEDEDHHCIWLNNCIGRRNYKYFWIFVTTAAVYALLTASLCLTHLLMLYNERKDDVAGRNFGHAMGRAPVSTLVMLFAFVMGFAVGALAGYHYWLATMNRTTHEQLGASMMKPHEVDNPFDRGSIPKNCAAVLCRPPTKSYVRRRDYTIV</sequence>
<dbReference type="PANTHER" id="PTHR22883">
    <property type="entry name" value="ZINC FINGER DHHC DOMAIN CONTAINING PROTEIN"/>
    <property type="match status" value="1"/>
</dbReference>
<feature type="domain" description="Palmitoyltransferase DHHC" evidence="13">
    <location>
        <begin position="674"/>
        <end position="804"/>
    </location>
</feature>
<evidence type="ECO:0000256" key="10">
    <source>
        <dbReference type="ARBA" id="ARBA00048048"/>
    </source>
</evidence>
<evidence type="ECO:0000256" key="2">
    <source>
        <dbReference type="ARBA" id="ARBA00022679"/>
    </source>
</evidence>
<accession>A0A9P6U0D0</accession>
<dbReference type="GO" id="GO:0019706">
    <property type="term" value="F:protein-cysteine S-palmitoyltransferase activity"/>
    <property type="evidence" value="ECO:0007669"/>
    <property type="project" value="UniProtKB-EC"/>
</dbReference>
<dbReference type="InterPro" id="IPR039859">
    <property type="entry name" value="PFA4/ZDH16/20/ERF2-like"/>
</dbReference>
<feature type="transmembrane region" description="Helical" evidence="11">
    <location>
        <begin position="720"/>
        <end position="747"/>
    </location>
</feature>
<feature type="compositionally biased region" description="Low complexity" evidence="12">
    <location>
        <begin position="508"/>
        <end position="525"/>
    </location>
</feature>
<feature type="compositionally biased region" description="Low complexity" evidence="12">
    <location>
        <begin position="101"/>
        <end position="111"/>
    </location>
</feature>
<feature type="compositionally biased region" description="Polar residues" evidence="12">
    <location>
        <begin position="343"/>
        <end position="369"/>
    </location>
</feature>
<feature type="compositionally biased region" description="Gly residues" evidence="12">
    <location>
        <begin position="250"/>
        <end position="269"/>
    </location>
</feature>
<dbReference type="Proteomes" id="UP000807716">
    <property type="component" value="Unassembled WGS sequence"/>
</dbReference>
<evidence type="ECO:0000256" key="11">
    <source>
        <dbReference type="RuleBase" id="RU079119"/>
    </source>
</evidence>
<keyword evidence="15" id="KW-1185">Reference proteome</keyword>
<dbReference type="EC" id="2.3.1.225" evidence="11"/>
<gene>
    <name evidence="14" type="primary">ZDHHC14</name>
    <name evidence="14" type="ORF">DFQ27_006533</name>
</gene>
<dbReference type="PANTHER" id="PTHR22883:SF43">
    <property type="entry name" value="PALMITOYLTRANSFERASE APP"/>
    <property type="match status" value="1"/>
</dbReference>
<name>A0A9P6U0D0_9FUNG</name>
<evidence type="ECO:0000256" key="8">
    <source>
        <dbReference type="ARBA" id="ARBA00023315"/>
    </source>
</evidence>
<feature type="compositionally biased region" description="Basic and acidic residues" evidence="12">
    <location>
        <begin position="213"/>
        <end position="222"/>
    </location>
</feature>
<feature type="region of interest" description="Disordered" evidence="12">
    <location>
        <begin position="411"/>
        <end position="475"/>
    </location>
</feature>
<dbReference type="AlphaFoldDB" id="A0A9P6U0D0"/>
<comment type="domain">
    <text evidence="11">The DHHC domain is required for palmitoyltransferase activity.</text>
</comment>
<evidence type="ECO:0000256" key="12">
    <source>
        <dbReference type="SAM" id="MobiDB-lite"/>
    </source>
</evidence>
<dbReference type="Pfam" id="PF01529">
    <property type="entry name" value="DHHC"/>
    <property type="match status" value="1"/>
</dbReference>
<evidence type="ECO:0000259" key="13">
    <source>
        <dbReference type="Pfam" id="PF01529"/>
    </source>
</evidence>
<feature type="region of interest" description="Disordered" evidence="12">
    <location>
        <begin position="508"/>
        <end position="542"/>
    </location>
</feature>
<feature type="region of interest" description="Disordered" evidence="12">
    <location>
        <begin position="190"/>
        <end position="397"/>
    </location>
</feature>
<reference evidence="14" key="1">
    <citation type="journal article" date="2020" name="Fungal Divers.">
        <title>Resolving the Mortierellaceae phylogeny through synthesis of multi-gene phylogenetics and phylogenomics.</title>
        <authorList>
            <person name="Vandepol N."/>
            <person name="Liber J."/>
            <person name="Desiro A."/>
            <person name="Na H."/>
            <person name="Kennedy M."/>
            <person name="Barry K."/>
            <person name="Grigoriev I.V."/>
            <person name="Miller A.N."/>
            <person name="O'Donnell K."/>
            <person name="Stajich J.E."/>
            <person name="Bonito G."/>
        </authorList>
    </citation>
    <scope>NUCLEOTIDE SEQUENCE</scope>
    <source>
        <strain evidence="14">BC1065</strain>
    </source>
</reference>
<protein>
    <recommendedName>
        <fullName evidence="11">Palmitoyltransferase</fullName>
        <ecNumber evidence="11">2.3.1.225</ecNumber>
    </recommendedName>
</protein>
<evidence type="ECO:0000256" key="1">
    <source>
        <dbReference type="ARBA" id="ARBA00004127"/>
    </source>
</evidence>
<keyword evidence="4 11" id="KW-1133">Transmembrane helix</keyword>
<feature type="compositionally biased region" description="Basic residues" evidence="12">
    <location>
        <begin position="431"/>
        <end position="441"/>
    </location>
</feature>
<evidence type="ECO:0000256" key="9">
    <source>
        <dbReference type="ARBA" id="ARBA00023463"/>
    </source>
</evidence>
<evidence type="ECO:0000256" key="6">
    <source>
        <dbReference type="ARBA" id="ARBA00023139"/>
    </source>
</evidence>
<dbReference type="GO" id="GO:0005783">
    <property type="term" value="C:endoplasmic reticulum"/>
    <property type="evidence" value="ECO:0007669"/>
    <property type="project" value="TreeGrafter"/>
</dbReference>
<feature type="compositionally biased region" description="Low complexity" evidence="12">
    <location>
        <begin position="442"/>
        <end position="454"/>
    </location>
</feature>
<feature type="compositionally biased region" description="Pro residues" evidence="12">
    <location>
        <begin position="380"/>
        <end position="389"/>
    </location>
</feature>
<keyword evidence="2 11" id="KW-0808">Transferase</keyword>
<dbReference type="OrthoDB" id="9909019at2759"/>
<evidence type="ECO:0000313" key="14">
    <source>
        <dbReference type="EMBL" id="KAG0254952.1"/>
    </source>
</evidence>
<organism evidence="14 15">
    <name type="scientific">Actinomortierella ambigua</name>
    <dbReference type="NCBI Taxonomy" id="1343610"/>
    <lineage>
        <taxon>Eukaryota</taxon>
        <taxon>Fungi</taxon>
        <taxon>Fungi incertae sedis</taxon>
        <taxon>Mucoromycota</taxon>
        <taxon>Mortierellomycotina</taxon>
        <taxon>Mortierellomycetes</taxon>
        <taxon>Mortierellales</taxon>
        <taxon>Mortierellaceae</taxon>
        <taxon>Actinomortierella</taxon>
    </lineage>
</organism>
<comment type="catalytic activity">
    <reaction evidence="10 11">
        <text>L-cysteinyl-[protein] + hexadecanoyl-CoA = S-hexadecanoyl-L-cysteinyl-[protein] + CoA</text>
        <dbReference type="Rhea" id="RHEA:36683"/>
        <dbReference type="Rhea" id="RHEA-COMP:10131"/>
        <dbReference type="Rhea" id="RHEA-COMP:11032"/>
        <dbReference type="ChEBI" id="CHEBI:29950"/>
        <dbReference type="ChEBI" id="CHEBI:57287"/>
        <dbReference type="ChEBI" id="CHEBI:57379"/>
        <dbReference type="ChEBI" id="CHEBI:74151"/>
        <dbReference type="EC" id="2.3.1.225"/>
    </reaction>
</comment>
<keyword evidence="5 11" id="KW-0472">Membrane</keyword>
<feature type="region of interest" description="Disordered" evidence="12">
    <location>
        <begin position="74"/>
        <end position="128"/>
    </location>
</feature>
<comment type="caution">
    <text evidence="14">The sequence shown here is derived from an EMBL/GenBank/DDBJ whole genome shotgun (WGS) entry which is preliminary data.</text>
</comment>
<evidence type="ECO:0000313" key="15">
    <source>
        <dbReference type="Proteomes" id="UP000807716"/>
    </source>
</evidence>
<feature type="compositionally biased region" description="Low complexity" evidence="12">
    <location>
        <begin position="224"/>
        <end position="249"/>
    </location>
</feature>
<keyword evidence="7" id="KW-0449">Lipoprotein</keyword>